<evidence type="ECO:0000256" key="1">
    <source>
        <dbReference type="ARBA" id="ARBA00003422"/>
    </source>
</evidence>
<feature type="region of interest" description="Disordered" evidence="18">
    <location>
        <begin position="574"/>
        <end position="593"/>
    </location>
</feature>
<dbReference type="Pfam" id="PF00694">
    <property type="entry name" value="Aconitase_C"/>
    <property type="match status" value="1"/>
</dbReference>
<dbReference type="PANTHER" id="PTHR43822:SF2">
    <property type="entry name" value="HOMOACONITASE, MITOCHONDRIAL"/>
    <property type="match status" value="1"/>
</dbReference>
<evidence type="ECO:0000256" key="3">
    <source>
        <dbReference type="ARBA" id="ARBA00005106"/>
    </source>
</evidence>
<evidence type="ECO:0000256" key="5">
    <source>
        <dbReference type="ARBA" id="ARBA00012022"/>
    </source>
</evidence>
<comment type="pathway">
    <text evidence="3 17">Amino-acid biosynthesis; L-lysine biosynthesis via AAA pathway; L-alpha-aminoadipate from 2-oxoglutarate: step 3/5.</text>
</comment>
<dbReference type="InterPro" id="IPR015931">
    <property type="entry name" value="Acnase/IPM_dHydase_lsu_aba_1/3"/>
</dbReference>
<dbReference type="InterPro" id="IPR050067">
    <property type="entry name" value="IPM_dehydratase_rel_enz"/>
</dbReference>
<name>A0A9P9FUQ5_9HYPO</name>
<evidence type="ECO:0000256" key="4">
    <source>
        <dbReference type="ARBA" id="ARBA00007185"/>
    </source>
</evidence>
<dbReference type="SUPFAM" id="SSF53732">
    <property type="entry name" value="Aconitase iron-sulfur domain"/>
    <property type="match status" value="1"/>
</dbReference>
<evidence type="ECO:0000313" key="22">
    <source>
        <dbReference type="Proteomes" id="UP000738349"/>
    </source>
</evidence>
<keyword evidence="8 17" id="KW-0479">Metal-binding</keyword>
<dbReference type="InterPro" id="IPR039386">
    <property type="entry name" value="Homoaconitase_swivel"/>
</dbReference>
<keyword evidence="10 17" id="KW-0408">Iron</keyword>
<evidence type="ECO:0000256" key="14">
    <source>
        <dbReference type="ARBA" id="ARBA00023239"/>
    </source>
</evidence>
<dbReference type="EC" id="4.2.1.36" evidence="5 17"/>
<dbReference type="InterPro" id="IPR018136">
    <property type="entry name" value="Aconitase_4Fe-4S_BS"/>
</dbReference>
<keyword evidence="13 17" id="KW-0457">Lysine biosynthesis</keyword>
<dbReference type="SUPFAM" id="SSF52016">
    <property type="entry name" value="LeuD/IlvD-like"/>
    <property type="match status" value="1"/>
</dbReference>
<dbReference type="OrthoDB" id="10262323at2759"/>
<evidence type="ECO:0000256" key="6">
    <source>
        <dbReference type="ARBA" id="ARBA00021560"/>
    </source>
</evidence>
<dbReference type="PRINTS" id="PR00415">
    <property type="entry name" value="ACONITASE"/>
</dbReference>
<comment type="subcellular location">
    <subcellularLocation>
        <location evidence="2 17">Mitochondrion</location>
    </subcellularLocation>
</comment>
<sequence>MATIRRAMSANTVAALSLQSRISIARSRLHLVPATAIVTRFRSHPSAPQRRHYAFHSQLENPPNADTLRTSQAPAAPAKPQTLVEKIVQKYADGLAPGKIVKAGDYVTLRPHKSMTHDNSAAAIEKFMSQKMGGTKVNDPSQIVFTMDHDVQNESKANLDKYAKIQEFARKHGIWCSPPKHGIGHQIMVEEGFAWPGTLCVASDSHSNHYGGIGCLGTPVVRTDAAAILATSKTWWLVPPTVQITFTGILPPGVTGKDVIVALCGLFGDAVLNSIIEFTGSEQTLASIPIDDRLSISNMTTEFGALGGIFPVDEKLISWYRAKATTAAMMNSPTSERINHERINEMEENKLAADPGAVYAKKLYMNLSTLSPFISGPNSVKVANPLSKLEPQNIEIQKAYLVSCTNSRASDIANAARVFREASKNGQAAKVHPNVEFYLAAASKAEQKTAEEAGDWQVLEQAGAKVLPSGCAVCIGLGAGLLLDGERAISASNRNFVGRLGSRVRTEAYLGSPEVVAASAIQGKIAGPNWYQKPEGVEKVIIGEGTGDYAADKATAVMDGFEKLLSEMDSAIAATEGTSDDSTAEPSTAAEEELTDVLPGFPEKLEGEILFLDQDQLNTDGIYPGKYTYQQISKEQMAEVCMENYDSDFGKIAKPGDILVGGYNFGTGSSREQAATSILAKQIPLVIAASFSNIFSRNSINNALMGVEVPRLVDRLREAFKNDDEKLLTRRTGWKLLWDVRRSKVVITESDGTTWEQKVGELPPNVQEIALEGLEAWVKAKMQASK</sequence>
<keyword evidence="12 17" id="KW-0496">Mitochondrion</keyword>
<evidence type="ECO:0000256" key="15">
    <source>
        <dbReference type="ARBA" id="ARBA00029338"/>
    </source>
</evidence>
<dbReference type="InterPro" id="IPR036008">
    <property type="entry name" value="Aconitase_4Fe-4S_dom"/>
</dbReference>
<reference evidence="21" key="1">
    <citation type="journal article" date="2021" name="Nat. Commun.">
        <title>Genetic determinants of endophytism in the Arabidopsis root mycobiome.</title>
        <authorList>
            <person name="Mesny F."/>
            <person name="Miyauchi S."/>
            <person name="Thiergart T."/>
            <person name="Pickel B."/>
            <person name="Atanasova L."/>
            <person name="Karlsson M."/>
            <person name="Huettel B."/>
            <person name="Barry K.W."/>
            <person name="Haridas S."/>
            <person name="Chen C."/>
            <person name="Bauer D."/>
            <person name="Andreopoulos W."/>
            <person name="Pangilinan J."/>
            <person name="LaButti K."/>
            <person name="Riley R."/>
            <person name="Lipzen A."/>
            <person name="Clum A."/>
            <person name="Drula E."/>
            <person name="Henrissat B."/>
            <person name="Kohler A."/>
            <person name="Grigoriev I.V."/>
            <person name="Martin F.M."/>
            <person name="Hacquard S."/>
        </authorList>
    </citation>
    <scope>NUCLEOTIDE SEQUENCE</scope>
    <source>
        <strain evidence="21">MPI-CAGE-AT-0147</strain>
    </source>
</reference>
<feature type="domain" description="Aconitase A/isopropylmalate dehydratase small subunit swivel" evidence="20">
    <location>
        <begin position="589"/>
        <end position="711"/>
    </location>
</feature>
<keyword evidence="7 17" id="KW-0028">Amino-acid biosynthesis</keyword>
<accession>A0A9P9FUQ5</accession>
<evidence type="ECO:0000256" key="17">
    <source>
        <dbReference type="RuleBase" id="RU362038"/>
    </source>
</evidence>
<dbReference type="Pfam" id="PF00330">
    <property type="entry name" value="Aconitase"/>
    <property type="match status" value="1"/>
</dbReference>
<feature type="domain" description="Aconitase/3-isopropylmalate dehydratase large subunit alpha/beta/alpha" evidence="19">
    <location>
        <begin position="104"/>
        <end position="523"/>
    </location>
</feature>
<dbReference type="InterPro" id="IPR004418">
    <property type="entry name" value="Homoaconitase_mito"/>
</dbReference>
<gene>
    <name evidence="21" type="ORF">EDB81DRAFT_773080</name>
</gene>
<evidence type="ECO:0000256" key="9">
    <source>
        <dbReference type="ARBA" id="ARBA00022946"/>
    </source>
</evidence>
<evidence type="ECO:0000259" key="20">
    <source>
        <dbReference type="Pfam" id="PF00694"/>
    </source>
</evidence>
<comment type="function">
    <text evidence="1 17">Catalyzes the reversible hydration of cis-homoaconitate to (2R,3S)-homoisocitrate, a step in the alpha-aminoadipate pathway for lysine biosynthesis.</text>
</comment>
<protein>
    <recommendedName>
        <fullName evidence="6 17">Homoaconitase, mitochondrial</fullName>
        <ecNumber evidence="5 17">4.2.1.36</ecNumber>
    </recommendedName>
    <alternativeName>
        <fullName evidence="16 17">Homoaconitate hydratase</fullName>
    </alternativeName>
</protein>
<dbReference type="GO" id="GO:0046872">
    <property type="term" value="F:metal ion binding"/>
    <property type="evidence" value="ECO:0007669"/>
    <property type="project" value="UniProtKB-UniRule"/>
</dbReference>
<keyword evidence="14 17" id="KW-0456">Lyase</keyword>
<dbReference type="PROSITE" id="PS00450">
    <property type="entry name" value="ACONITASE_1"/>
    <property type="match status" value="1"/>
</dbReference>
<dbReference type="InterPro" id="IPR000573">
    <property type="entry name" value="AconitaseA/IPMdHydase_ssu_swvl"/>
</dbReference>
<dbReference type="Proteomes" id="UP000738349">
    <property type="component" value="Unassembled WGS sequence"/>
</dbReference>
<evidence type="ECO:0000256" key="11">
    <source>
        <dbReference type="ARBA" id="ARBA00023014"/>
    </source>
</evidence>
<dbReference type="Gene3D" id="3.20.19.10">
    <property type="entry name" value="Aconitase, domain 4"/>
    <property type="match status" value="1"/>
</dbReference>
<dbReference type="GO" id="GO:0019878">
    <property type="term" value="P:lysine biosynthetic process via aminoadipic acid"/>
    <property type="evidence" value="ECO:0007669"/>
    <property type="project" value="UniProtKB-UniRule"/>
</dbReference>
<evidence type="ECO:0000256" key="10">
    <source>
        <dbReference type="ARBA" id="ARBA00023004"/>
    </source>
</evidence>
<dbReference type="PANTHER" id="PTHR43822">
    <property type="entry name" value="HOMOACONITASE, MITOCHONDRIAL-RELATED"/>
    <property type="match status" value="1"/>
</dbReference>
<dbReference type="CDD" id="cd01674">
    <property type="entry name" value="Homoaconitase_Swivel"/>
    <property type="match status" value="1"/>
</dbReference>
<evidence type="ECO:0000313" key="21">
    <source>
        <dbReference type="EMBL" id="KAH7176602.1"/>
    </source>
</evidence>
<keyword evidence="11 17" id="KW-0411">Iron-sulfur</keyword>
<organism evidence="21 22">
    <name type="scientific">Dactylonectria macrodidyma</name>
    <dbReference type="NCBI Taxonomy" id="307937"/>
    <lineage>
        <taxon>Eukaryota</taxon>
        <taxon>Fungi</taxon>
        <taxon>Dikarya</taxon>
        <taxon>Ascomycota</taxon>
        <taxon>Pezizomycotina</taxon>
        <taxon>Sordariomycetes</taxon>
        <taxon>Hypocreomycetidae</taxon>
        <taxon>Hypocreales</taxon>
        <taxon>Nectriaceae</taxon>
        <taxon>Dactylonectria</taxon>
    </lineage>
</organism>
<dbReference type="NCBIfam" id="TIGR00139">
    <property type="entry name" value="h_aconitase"/>
    <property type="match status" value="1"/>
</dbReference>
<feature type="region of interest" description="Disordered" evidence="18">
    <location>
        <begin position="59"/>
        <end position="78"/>
    </location>
</feature>
<dbReference type="GO" id="GO:0051539">
    <property type="term" value="F:4 iron, 4 sulfur cluster binding"/>
    <property type="evidence" value="ECO:0007669"/>
    <property type="project" value="UniProtKB-UniRule"/>
</dbReference>
<dbReference type="GO" id="GO:0004409">
    <property type="term" value="F:homoaconitate hydratase activity"/>
    <property type="evidence" value="ECO:0007669"/>
    <property type="project" value="UniProtKB-UniRule"/>
</dbReference>
<dbReference type="GO" id="GO:0005739">
    <property type="term" value="C:mitochondrion"/>
    <property type="evidence" value="ECO:0007669"/>
    <property type="project" value="UniProtKB-SubCell"/>
</dbReference>
<dbReference type="EMBL" id="JAGMUV010000001">
    <property type="protein sequence ID" value="KAH7176602.1"/>
    <property type="molecule type" value="Genomic_DNA"/>
</dbReference>
<proteinExistence type="inferred from homology"/>
<dbReference type="InterPro" id="IPR001030">
    <property type="entry name" value="Acoase/IPM_deHydtase_lsu_aba"/>
</dbReference>
<comment type="cofactor">
    <cofactor evidence="17">
        <name>[4Fe-4S] cluster</name>
        <dbReference type="ChEBI" id="CHEBI:49883"/>
    </cofactor>
    <text evidence="17">Binds 1 [4Fe-4S] cluster per subunit.</text>
</comment>
<evidence type="ECO:0000256" key="12">
    <source>
        <dbReference type="ARBA" id="ARBA00023128"/>
    </source>
</evidence>
<evidence type="ECO:0000256" key="18">
    <source>
        <dbReference type="SAM" id="MobiDB-lite"/>
    </source>
</evidence>
<evidence type="ECO:0000256" key="13">
    <source>
        <dbReference type="ARBA" id="ARBA00023154"/>
    </source>
</evidence>
<dbReference type="InterPro" id="IPR015928">
    <property type="entry name" value="Aconitase/3IPM_dehydase_swvl"/>
</dbReference>
<comment type="caution">
    <text evidence="21">The sequence shown here is derived from an EMBL/GenBank/DDBJ whole genome shotgun (WGS) entry which is preliminary data.</text>
</comment>
<keyword evidence="22" id="KW-1185">Reference proteome</keyword>
<dbReference type="Gene3D" id="3.30.499.10">
    <property type="entry name" value="Aconitase, domain 3"/>
    <property type="match status" value="2"/>
</dbReference>
<dbReference type="AlphaFoldDB" id="A0A9P9FUQ5"/>
<comment type="similarity">
    <text evidence="4 17">Belongs to the aconitase/IPM isomerase family.</text>
</comment>
<evidence type="ECO:0000259" key="19">
    <source>
        <dbReference type="Pfam" id="PF00330"/>
    </source>
</evidence>
<evidence type="ECO:0000256" key="7">
    <source>
        <dbReference type="ARBA" id="ARBA00022605"/>
    </source>
</evidence>
<evidence type="ECO:0000256" key="16">
    <source>
        <dbReference type="ARBA" id="ARBA00032706"/>
    </source>
</evidence>
<keyword evidence="9 17" id="KW-0809">Transit peptide</keyword>
<evidence type="ECO:0000256" key="8">
    <source>
        <dbReference type="ARBA" id="ARBA00022723"/>
    </source>
</evidence>
<evidence type="ECO:0000256" key="2">
    <source>
        <dbReference type="ARBA" id="ARBA00004173"/>
    </source>
</evidence>
<comment type="catalytic activity">
    <reaction evidence="15 17">
        <text>(2R,3S)-homoisocitrate = cis-homoaconitate + H2O</text>
        <dbReference type="Rhea" id="RHEA:15485"/>
        <dbReference type="ChEBI" id="CHEBI:15377"/>
        <dbReference type="ChEBI" id="CHEBI:15404"/>
        <dbReference type="ChEBI" id="CHEBI:58174"/>
        <dbReference type="EC" id="4.2.1.36"/>
    </reaction>
</comment>